<organism evidence="13 14">
    <name type="scientific">Acrobeloides nanus</name>
    <dbReference type="NCBI Taxonomy" id="290746"/>
    <lineage>
        <taxon>Eukaryota</taxon>
        <taxon>Metazoa</taxon>
        <taxon>Ecdysozoa</taxon>
        <taxon>Nematoda</taxon>
        <taxon>Chromadorea</taxon>
        <taxon>Rhabditida</taxon>
        <taxon>Tylenchina</taxon>
        <taxon>Cephalobomorpha</taxon>
        <taxon>Cephaloboidea</taxon>
        <taxon>Cephalobidae</taxon>
        <taxon>Acrobeloides</taxon>
    </lineage>
</organism>
<evidence type="ECO:0000256" key="10">
    <source>
        <dbReference type="SAM" id="Phobius"/>
    </source>
</evidence>
<dbReference type="PANTHER" id="PTHR24223">
    <property type="entry name" value="ATP-BINDING CASSETTE SUB-FAMILY C"/>
    <property type="match status" value="1"/>
</dbReference>
<keyword evidence="3" id="KW-0813">Transport</keyword>
<dbReference type="Pfam" id="PF00664">
    <property type="entry name" value="ABC_membrane"/>
    <property type="match status" value="1"/>
</dbReference>
<feature type="transmembrane region" description="Helical" evidence="10">
    <location>
        <begin position="20"/>
        <end position="43"/>
    </location>
</feature>
<dbReference type="Gene3D" id="1.20.1560.10">
    <property type="entry name" value="ABC transporter type 1, transmembrane domain"/>
    <property type="match status" value="1"/>
</dbReference>
<evidence type="ECO:0000256" key="4">
    <source>
        <dbReference type="ARBA" id="ARBA00022692"/>
    </source>
</evidence>
<dbReference type="InterPro" id="IPR036640">
    <property type="entry name" value="ABC1_TM_sf"/>
</dbReference>
<evidence type="ECO:0000256" key="6">
    <source>
        <dbReference type="ARBA" id="ARBA00022741"/>
    </source>
</evidence>
<dbReference type="InterPro" id="IPR011527">
    <property type="entry name" value="ABC1_TM_dom"/>
</dbReference>
<dbReference type="GO" id="GO:0016020">
    <property type="term" value="C:membrane"/>
    <property type="evidence" value="ECO:0007669"/>
    <property type="project" value="InterPro"/>
</dbReference>
<feature type="transmembrane region" description="Helical" evidence="10">
    <location>
        <begin position="49"/>
        <end position="69"/>
    </location>
</feature>
<dbReference type="InterPro" id="IPR027417">
    <property type="entry name" value="P-loop_NTPase"/>
</dbReference>
<dbReference type="CDD" id="cd03244">
    <property type="entry name" value="ABCC_MRP_domain2"/>
    <property type="match status" value="1"/>
</dbReference>
<dbReference type="GO" id="GO:0016887">
    <property type="term" value="F:ATP hydrolysis activity"/>
    <property type="evidence" value="ECO:0007669"/>
    <property type="project" value="InterPro"/>
</dbReference>
<dbReference type="SUPFAM" id="SSF90123">
    <property type="entry name" value="ABC transporter transmembrane region"/>
    <property type="match status" value="1"/>
</dbReference>
<dbReference type="GO" id="GO:0012505">
    <property type="term" value="C:endomembrane system"/>
    <property type="evidence" value="ECO:0007669"/>
    <property type="project" value="UniProtKB-SubCell"/>
</dbReference>
<dbReference type="GO" id="GO:0005524">
    <property type="term" value="F:ATP binding"/>
    <property type="evidence" value="ECO:0007669"/>
    <property type="project" value="UniProtKB-KW"/>
</dbReference>
<evidence type="ECO:0000256" key="5">
    <source>
        <dbReference type="ARBA" id="ARBA00022737"/>
    </source>
</evidence>
<evidence type="ECO:0000256" key="7">
    <source>
        <dbReference type="ARBA" id="ARBA00022840"/>
    </source>
</evidence>
<evidence type="ECO:0000259" key="11">
    <source>
        <dbReference type="PROSITE" id="PS50893"/>
    </source>
</evidence>
<dbReference type="Proteomes" id="UP000887540">
    <property type="component" value="Unplaced"/>
</dbReference>
<dbReference type="Pfam" id="PF00005">
    <property type="entry name" value="ABC_tran"/>
    <property type="match status" value="1"/>
</dbReference>
<dbReference type="WBParaSite" id="ACRNAN_scaffold4511.g9498.t1">
    <property type="protein sequence ID" value="ACRNAN_scaffold4511.g9498.t1"/>
    <property type="gene ID" value="ACRNAN_scaffold4511.g9498"/>
</dbReference>
<evidence type="ECO:0000256" key="8">
    <source>
        <dbReference type="ARBA" id="ARBA00022989"/>
    </source>
</evidence>
<dbReference type="FunFam" id="3.40.50.300:FF:000074">
    <property type="entry name" value="Multidrug resistance-associated protein 5 isoform 1"/>
    <property type="match status" value="1"/>
</dbReference>
<feature type="transmembrane region" description="Helical" evidence="10">
    <location>
        <begin position="134"/>
        <end position="156"/>
    </location>
</feature>
<evidence type="ECO:0000259" key="12">
    <source>
        <dbReference type="PROSITE" id="PS50929"/>
    </source>
</evidence>
<keyword evidence="7" id="KW-0067">ATP-binding</keyword>
<comment type="similarity">
    <text evidence="2">Belongs to the ABC transporter superfamily. ABCC family. Conjugate transporter (TC 3.A.1.208) subfamily.</text>
</comment>
<dbReference type="SMART" id="SM00382">
    <property type="entry name" value="AAA"/>
    <property type="match status" value="1"/>
</dbReference>
<comment type="subcellular location">
    <subcellularLocation>
        <location evidence="1">Endomembrane system</location>
        <topology evidence="1">Multi-pass membrane protein</topology>
    </subcellularLocation>
</comment>
<dbReference type="Gene3D" id="3.40.50.300">
    <property type="entry name" value="P-loop containing nucleotide triphosphate hydrolases"/>
    <property type="match status" value="1"/>
</dbReference>
<feature type="domain" description="ABC transmembrane type-1" evidence="12">
    <location>
        <begin position="1"/>
        <end position="193"/>
    </location>
</feature>
<evidence type="ECO:0000313" key="14">
    <source>
        <dbReference type="WBParaSite" id="ACRNAN_scaffold4511.g9498.t1"/>
    </source>
</evidence>
<keyword evidence="9 10" id="KW-0472">Membrane</keyword>
<evidence type="ECO:0000256" key="2">
    <source>
        <dbReference type="ARBA" id="ARBA00009726"/>
    </source>
</evidence>
<dbReference type="FunFam" id="1.20.1560.10:FF:000013">
    <property type="entry name" value="ABC transporter C family member 2"/>
    <property type="match status" value="1"/>
</dbReference>
<keyword evidence="6" id="KW-0547">Nucleotide-binding</keyword>
<keyword evidence="8 10" id="KW-1133">Transmembrane helix</keyword>
<keyword evidence="13" id="KW-1185">Reference proteome</keyword>
<protein>
    <submittedName>
        <fullName evidence="14">Uncharacterized protein</fullName>
    </submittedName>
</protein>
<evidence type="ECO:0000256" key="3">
    <source>
        <dbReference type="ARBA" id="ARBA00022448"/>
    </source>
</evidence>
<evidence type="ECO:0000256" key="9">
    <source>
        <dbReference type="ARBA" id="ARBA00023136"/>
    </source>
</evidence>
<dbReference type="InterPro" id="IPR050173">
    <property type="entry name" value="ABC_transporter_C-like"/>
</dbReference>
<keyword evidence="5" id="KW-0677">Repeat</keyword>
<keyword evidence="4 10" id="KW-0812">Transmembrane</keyword>
<evidence type="ECO:0000313" key="13">
    <source>
        <dbReference type="Proteomes" id="UP000887540"/>
    </source>
</evidence>
<feature type="domain" description="ABC transporter" evidence="11">
    <location>
        <begin position="232"/>
        <end position="466"/>
    </location>
</feature>
<sequence>MTPLGRLLNRLGKDIETIDLQLPVAFRMLMLSTLSVIQVLIVVSISTPLFIIVAILMIIFYIWILRYYISTARQLQRLISINRSPIFAYFSESVQGASSIRAYNAVSIFFNNFCEKVNTFINIKYASQTASRWLAVRLELIGNGVVLAAALLSVFYKGSESMTAGVIGLSVSYSLNITLMLNMLIRQLSDVETNIVSVERIKEYSETENEAEWKSANPEDQPPPKWPIDGVITFVNYSTRYRPELELSLCDINVTINANEKIGVAGRTGAGKSSMALALFRIIEPASGQIIIDGIDISKIGLHELRSRITIIPQDPVLFSGTLRFNLDPFNEYSDGDLWSALEYAHLKAFFKIQQNGLYHVIAEGGENISIGQRQLVCLARAILRKSRILVLDEATASIDVITDSLIQRTIQDQFQDSTIITIAHRIHTIIDYDRIMVLDHGKVVEFDSPKNLMANKKSLFHFMVHSQE</sequence>
<dbReference type="GO" id="GO:0140359">
    <property type="term" value="F:ABC-type transporter activity"/>
    <property type="evidence" value="ECO:0007669"/>
    <property type="project" value="InterPro"/>
</dbReference>
<dbReference type="PANTHER" id="PTHR24223:SF358">
    <property type="entry name" value="ABC TRANSMEMBRANE TYPE-1 DOMAIN-CONTAINING PROTEIN"/>
    <property type="match status" value="1"/>
</dbReference>
<name>A0A914DZE1_9BILA</name>
<dbReference type="SUPFAM" id="SSF52540">
    <property type="entry name" value="P-loop containing nucleoside triphosphate hydrolases"/>
    <property type="match status" value="1"/>
</dbReference>
<accession>A0A914DZE1</accession>
<evidence type="ECO:0000256" key="1">
    <source>
        <dbReference type="ARBA" id="ARBA00004127"/>
    </source>
</evidence>
<dbReference type="AlphaFoldDB" id="A0A914DZE1"/>
<feature type="transmembrane region" description="Helical" evidence="10">
    <location>
        <begin position="162"/>
        <end position="185"/>
    </location>
</feature>
<proteinExistence type="inferred from homology"/>
<dbReference type="InterPro" id="IPR003593">
    <property type="entry name" value="AAA+_ATPase"/>
</dbReference>
<dbReference type="InterPro" id="IPR003439">
    <property type="entry name" value="ABC_transporter-like_ATP-bd"/>
</dbReference>
<dbReference type="PROSITE" id="PS50893">
    <property type="entry name" value="ABC_TRANSPORTER_2"/>
    <property type="match status" value="1"/>
</dbReference>
<reference evidence="14" key="1">
    <citation type="submission" date="2022-11" db="UniProtKB">
        <authorList>
            <consortium name="WormBaseParasite"/>
        </authorList>
    </citation>
    <scope>IDENTIFICATION</scope>
</reference>
<dbReference type="CDD" id="cd18603">
    <property type="entry name" value="ABC_6TM_MRP1_2_3_6_D2_like"/>
    <property type="match status" value="1"/>
</dbReference>
<dbReference type="PROSITE" id="PS50929">
    <property type="entry name" value="ABC_TM1F"/>
    <property type="match status" value="1"/>
</dbReference>